<proteinExistence type="predicted"/>
<dbReference type="InterPro" id="IPR043777">
    <property type="entry name" value="DUF5719"/>
</dbReference>
<evidence type="ECO:0000313" key="2">
    <source>
        <dbReference type="EMBL" id="SDI22415.1"/>
    </source>
</evidence>
<sequence>MSKDNSTEAPKAAPKPGRKRQSRGIVGGVLSAALLLAGGAGVVSAASILPPAAGSRILQAGLTDVPAGRSTMVCPGPAVLPEGTAAGTDPQFSPVSRTAKNRLDALVLSDAAGVLPASRVAALDGSGARTVSEAPKESPAPAPGPPALKAATVAQDAGRITVLGAEPTGKQQAALAAVGSYSATDGDLRGLAAAQCQQPSNDFWLLGADTTVGRTALLNLSNASGTPATVNLELLGAKGRIQSPGSRGLLVPPGSSRTINLAGLASDEEHLSVHVRSSGGPVAATVQQSVLRGLVSGGVEHLAPGAAPADSQVMTGVVIQDPKTINALSSRDGFADAVPAVEVTVPGAADAVLDIRLFGRNGQQALAGGGAVTVKAGSVAEIPLNGVPAGTYTVSVTSDVPFAAAARLLGSPRESAPMDFAWSPAAVRLGSQHVVAVPRDGRRFLSFGVPDGRATVNYTPVTVNGKLGKTESVDIAGGTTTVIGVPDTAKGPAVIGYVVAASGDPAYGAVLLGEQEGPGISTVAVQQGALGHEKVAVTLGY</sequence>
<dbReference type="AlphaFoldDB" id="A0A1G8ITN9"/>
<feature type="region of interest" description="Disordered" evidence="1">
    <location>
        <begin position="126"/>
        <end position="146"/>
    </location>
</feature>
<evidence type="ECO:0000313" key="3">
    <source>
        <dbReference type="Proteomes" id="UP000182130"/>
    </source>
</evidence>
<dbReference type="RefSeq" id="WP_074586393.1">
    <property type="nucleotide sequence ID" value="NZ_FNEI01000001.1"/>
</dbReference>
<organism evidence="2 3">
    <name type="scientific">Arthrobacter cupressi</name>
    <dbReference type="NCBI Taxonomy" id="1045773"/>
    <lineage>
        <taxon>Bacteria</taxon>
        <taxon>Bacillati</taxon>
        <taxon>Actinomycetota</taxon>
        <taxon>Actinomycetes</taxon>
        <taxon>Micrococcales</taxon>
        <taxon>Micrococcaceae</taxon>
        <taxon>Arthrobacter</taxon>
    </lineage>
</organism>
<accession>A0A1G8ITN9</accession>
<feature type="region of interest" description="Disordered" evidence="1">
    <location>
        <begin position="1"/>
        <end position="23"/>
    </location>
</feature>
<gene>
    <name evidence="2" type="ORF">SAMN05216555_101356</name>
</gene>
<dbReference type="EMBL" id="FNEI01000001">
    <property type="protein sequence ID" value="SDI22415.1"/>
    <property type="molecule type" value="Genomic_DNA"/>
</dbReference>
<dbReference type="STRING" id="1045773.SAMN05216555_101356"/>
<dbReference type="Pfam" id="PF18986">
    <property type="entry name" value="DUF5719"/>
    <property type="match status" value="1"/>
</dbReference>
<name>A0A1G8ITN9_9MICC</name>
<evidence type="ECO:0000256" key="1">
    <source>
        <dbReference type="SAM" id="MobiDB-lite"/>
    </source>
</evidence>
<keyword evidence="3" id="KW-1185">Reference proteome</keyword>
<dbReference type="OrthoDB" id="3264966at2"/>
<protein>
    <submittedName>
        <fullName evidence="2">Uncharacterized protein</fullName>
    </submittedName>
</protein>
<reference evidence="3" key="1">
    <citation type="submission" date="2016-10" db="EMBL/GenBank/DDBJ databases">
        <authorList>
            <person name="Varghese N."/>
            <person name="Submissions S."/>
        </authorList>
    </citation>
    <scope>NUCLEOTIDE SEQUENCE [LARGE SCALE GENOMIC DNA]</scope>
    <source>
        <strain evidence="3">CGMCC 1.10783</strain>
    </source>
</reference>
<dbReference type="Proteomes" id="UP000182130">
    <property type="component" value="Unassembled WGS sequence"/>
</dbReference>